<evidence type="ECO:0000313" key="3">
    <source>
        <dbReference type="Proteomes" id="UP000192527"/>
    </source>
</evidence>
<dbReference type="InterPro" id="IPR016181">
    <property type="entry name" value="Acyl_CoA_acyltransferase"/>
</dbReference>
<gene>
    <name evidence="2" type="ORF">HM131_06995</name>
</gene>
<dbReference type="Proteomes" id="UP000192527">
    <property type="component" value="Chromosome"/>
</dbReference>
<evidence type="ECO:0000313" key="2">
    <source>
        <dbReference type="EMBL" id="ARI76597.1"/>
    </source>
</evidence>
<organism evidence="2 3">
    <name type="scientific">Halobacillus mangrovi</name>
    <dbReference type="NCBI Taxonomy" id="402384"/>
    <lineage>
        <taxon>Bacteria</taxon>
        <taxon>Bacillati</taxon>
        <taxon>Bacillota</taxon>
        <taxon>Bacilli</taxon>
        <taxon>Bacillales</taxon>
        <taxon>Bacillaceae</taxon>
        <taxon>Halobacillus</taxon>
    </lineage>
</organism>
<dbReference type="Pfam" id="PF00583">
    <property type="entry name" value="Acetyltransf_1"/>
    <property type="match status" value="1"/>
</dbReference>
<dbReference type="STRING" id="402384.HM131_06995"/>
<dbReference type="Gene3D" id="3.40.630.30">
    <property type="match status" value="1"/>
</dbReference>
<sequence>MEQAIAVRPLRLNDNSALEAMDTGIEDDYVIRIFDRLIKSEDHELFGLFQDKQMLAVGGYSLFGGNKFAMLGRLRSDRRYLKKGYATELLKPILRHLQNRSEVSWIGANTQVGNIPARRVFEKLDFHQSPALYYLTLDQPQLLTGNTPGSVWEKRNDVTEKRELLLSLKKNKLGVFPYECYYPLPYDPALFIDDYLNNSTFYKNKDGTRFVIIKNDIKKYEYSHVKYFWNDHYEQPGFFETVLDHWKQNPSNVGCWIDFSHQGFDNIPDLSPYKVQDPWILYEFWKDRH</sequence>
<dbReference type="SUPFAM" id="SSF55729">
    <property type="entry name" value="Acyl-CoA N-acyltransferases (Nat)"/>
    <property type="match status" value="1"/>
</dbReference>
<feature type="domain" description="N-acetyltransferase" evidence="1">
    <location>
        <begin position="5"/>
        <end position="158"/>
    </location>
</feature>
<dbReference type="EMBL" id="CP020772">
    <property type="protein sequence ID" value="ARI76597.1"/>
    <property type="molecule type" value="Genomic_DNA"/>
</dbReference>
<dbReference type="GO" id="GO:0016747">
    <property type="term" value="F:acyltransferase activity, transferring groups other than amino-acyl groups"/>
    <property type="evidence" value="ECO:0007669"/>
    <property type="project" value="InterPro"/>
</dbReference>
<reference evidence="2 3" key="1">
    <citation type="submission" date="2017-04" db="EMBL/GenBank/DDBJ databases">
        <title>The whole genome sequencing and assembly of Halobacillus mangrovi strain.</title>
        <authorList>
            <person name="Lee S.-J."/>
            <person name="Park M.-K."/>
            <person name="Kim J.-Y."/>
            <person name="Lee Y.-J."/>
            <person name="Yi H."/>
            <person name="Bahn Y.-S."/>
            <person name="Kim J.F."/>
            <person name="Lee D.-W."/>
        </authorList>
    </citation>
    <scope>NUCLEOTIDE SEQUENCE [LARGE SCALE GENOMIC DNA]</scope>
    <source>
        <strain evidence="2 3">KTB 131</strain>
    </source>
</reference>
<dbReference type="OrthoDB" id="2423856at2"/>
<evidence type="ECO:0000259" key="1">
    <source>
        <dbReference type="PROSITE" id="PS51186"/>
    </source>
</evidence>
<proteinExistence type="predicted"/>
<dbReference type="KEGG" id="hmn:HM131_06995"/>
<name>A0A1W5ZTL1_9BACI</name>
<dbReference type="PROSITE" id="PS51186">
    <property type="entry name" value="GNAT"/>
    <property type="match status" value="1"/>
</dbReference>
<keyword evidence="3" id="KW-1185">Reference proteome</keyword>
<dbReference type="AlphaFoldDB" id="A0A1W5ZTL1"/>
<accession>A0A1W5ZTL1</accession>
<keyword evidence="2" id="KW-0808">Transferase</keyword>
<dbReference type="InterPro" id="IPR000182">
    <property type="entry name" value="GNAT_dom"/>
</dbReference>
<dbReference type="RefSeq" id="WP_085029075.1">
    <property type="nucleotide sequence ID" value="NZ_CP020772.1"/>
</dbReference>
<protein>
    <submittedName>
        <fullName evidence="2">GNAT family N-acetyltransferase</fullName>
    </submittedName>
</protein>